<dbReference type="VEuPathDB" id="TriTrypDB:C4B63_372g24"/>
<protein>
    <submittedName>
        <fullName evidence="1">Putative UDP-Gal or UDP-GlcNAc-dependent glycosyltransferase</fullName>
    </submittedName>
</protein>
<accession>A0A2V2V0R6</accession>
<comment type="caution">
    <text evidence="1">The sequence shown here is derived from an EMBL/GenBank/DDBJ whole genome shotgun (WGS) entry which is preliminary data.</text>
</comment>
<reference evidence="1 2" key="1">
    <citation type="journal article" date="2018" name="Microb. Genom.">
        <title>Expanding an expanded genome: long-read sequencing of Trypanosoma cruzi.</title>
        <authorList>
            <person name="Berna L."/>
            <person name="Rodriguez M."/>
            <person name="Chiribao M.L."/>
            <person name="Parodi-Talice A."/>
            <person name="Pita S."/>
            <person name="Rijo G."/>
            <person name="Alvarez-Valin F."/>
            <person name="Robello C."/>
        </authorList>
    </citation>
    <scope>NUCLEOTIDE SEQUENCE [LARGE SCALE GENOMIC DNA]</scope>
    <source>
        <strain evidence="1 2">TCC</strain>
    </source>
</reference>
<proteinExistence type="predicted"/>
<name>A0A2V2V0R6_TRYCR</name>
<dbReference type="VEuPathDB" id="TriTrypDB:C3747_381g13"/>
<dbReference type="AlphaFoldDB" id="A0A2V2V0R6"/>
<keyword evidence="1" id="KW-0808">Transferase</keyword>
<dbReference type="EMBL" id="PRFC01000381">
    <property type="protein sequence ID" value="PWU89950.1"/>
    <property type="molecule type" value="Genomic_DNA"/>
</dbReference>
<dbReference type="VEuPathDB" id="TriTrypDB:ECC02_011792"/>
<evidence type="ECO:0000313" key="1">
    <source>
        <dbReference type="EMBL" id="PWU89950.1"/>
    </source>
</evidence>
<organism evidence="1 2">
    <name type="scientific">Trypanosoma cruzi</name>
    <dbReference type="NCBI Taxonomy" id="5693"/>
    <lineage>
        <taxon>Eukaryota</taxon>
        <taxon>Discoba</taxon>
        <taxon>Euglenozoa</taxon>
        <taxon>Kinetoplastea</taxon>
        <taxon>Metakinetoplastina</taxon>
        <taxon>Trypanosomatida</taxon>
        <taxon>Trypanosomatidae</taxon>
        <taxon>Trypanosoma</taxon>
        <taxon>Schizotrypanum</taxon>
    </lineage>
</organism>
<dbReference type="Proteomes" id="UP000246078">
    <property type="component" value="Unassembled WGS sequence"/>
</dbReference>
<sequence length="155" mass="18029">MGLPGYTFMSGWCYTLSRDVAEALVSYKPLRRLAYLPYSKERDHEFVLLQFHGEDSMVGYVLENEVKYRPLVYVKVLPCHFLDARNETGHSQVVPSMMCAHHVREEDYRSHGALSVTTHRLLPVWNGSRRTRYTLFAIEKKKDFFLRVCVCSCAC</sequence>
<evidence type="ECO:0000313" key="2">
    <source>
        <dbReference type="Proteomes" id="UP000246078"/>
    </source>
</evidence>
<dbReference type="GO" id="GO:0016740">
    <property type="term" value="F:transferase activity"/>
    <property type="evidence" value="ECO:0007669"/>
    <property type="project" value="UniProtKB-KW"/>
</dbReference>
<gene>
    <name evidence="1" type="ORF">C3747_381g13</name>
</gene>